<name>A0AAP0HWU8_9MAGN</name>
<evidence type="ECO:0000256" key="1">
    <source>
        <dbReference type="SAM" id="MobiDB-lite"/>
    </source>
</evidence>
<comment type="caution">
    <text evidence="2">The sequence shown here is derived from an EMBL/GenBank/DDBJ whole genome shotgun (WGS) entry which is preliminary data.</text>
</comment>
<evidence type="ECO:0000313" key="3">
    <source>
        <dbReference type="Proteomes" id="UP001419268"/>
    </source>
</evidence>
<feature type="region of interest" description="Disordered" evidence="1">
    <location>
        <begin position="46"/>
        <end position="67"/>
    </location>
</feature>
<dbReference type="AlphaFoldDB" id="A0AAP0HWU8"/>
<sequence>MEGILVSKVVQNSRLVEARLGALEHNIATYGNELKKEVGQKKMKFEQAKDMGSAKNDASHGSSSMEI</sequence>
<proteinExistence type="predicted"/>
<evidence type="ECO:0000313" key="2">
    <source>
        <dbReference type="EMBL" id="KAK9100692.1"/>
    </source>
</evidence>
<gene>
    <name evidence="2" type="ORF">Scep_024122</name>
</gene>
<dbReference type="EMBL" id="JBBNAG010000010">
    <property type="protein sequence ID" value="KAK9100692.1"/>
    <property type="molecule type" value="Genomic_DNA"/>
</dbReference>
<dbReference type="Proteomes" id="UP001419268">
    <property type="component" value="Unassembled WGS sequence"/>
</dbReference>
<reference evidence="2 3" key="1">
    <citation type="submission" date="2024-01" db="EMBL/GenBank/DDBJ databases">
        <title>Genome assemblies of Stephania.</title>
        <authorList>
            <person name="Yang L."/>
        </authorList>
    </citation>
    <scope>NUCLEOTIDE SEQUENCE [LARGE SCALE GENOMIC DNA]</scope>
    <source>
        <strain evidence="2">JXDWG</strain>
        <tissue evidence="2">Leaf</tissue>
    </source>
</reference>
<organism evidence="2 3">
    <name type="scientific">Stephania cephalantha</name>
    <dbReference type="NCBI Taxonomy" id="152367"/>
    <lineage>
        <taxon>Eukaryota</taxon>
        <taxon>Viridiplantae</taxon>
        <taxon>Streptophyta</taxon>
        <taxon>Embryophyta</taxon>
        <taxon>Tracheophyta</taxon>
        <taxon>Spermatophyta</taxon>
        <taxon>Magnoliopsida</taxon>
        <taxon>Ranunculales</taxon>
        <taxon>Menispermaceae</taxon>
        <taxon>Menispermoideae</taxon>
        <taxon>Cissampelideae</taxon>
        <taxon>Stephania</taxon>
    </lineage>
</organism>
<keyword evidence="3" id="KW-1185">Reference proteome</keyword>
<accession>A0AAP0HWU8</accession>
<protein>
    <submittedName>
        <fullName evidence="2">Uncharacterized protein</fullName>
    </submittedName>
</protein>